<keyword evidence="4 6" id="KW-0472">Membrane</keyword>
<dbReference type="Gene3D" id="3.30.750.24">
    <property type="entry name" value="STAS domain"/>
    <property type="match status" value="1"/>
</dbReference>
<evidence type="ECO:0000256" key="1">
    <source>
        <dbReference type="ARBA" id="ARBA00004141"/>
    </source>
</evidence>
<dbReference type="InterPro" id="IPR052706">
    <property type="entry name" value="Membrane-Transporter-like"/>
</dbReference>
<feature type="transmembrane region" description="Helical" evidence="6">
    <location>
        <begin position="231"/>
        <end position="250"/>
    </location>
</feature>
<proteinExistence type="predicted"/>
<dbReference type="InterPro" id="IPR000595">
    <property type="entry name" value="cNMP-bd_dom"/>
</dbReference>
<dbReference type="Pfam" id="PF00916">
    <property type="entry name" value="Sulfate_transp"/>
    <property type="match status" value="1"/>
</dbReference>
<dbReference type="SUPFAM" id="SSF51206">
    <property type="entry name" value="cAMP-binding domain-like"/>
    <property type="match status" value="1"/>
</dbReference>
<dbReference type="RefSeq" id="WP_016345360.1">
    <property type="nucleotide sequence ID" value="NC_021287.1"/>
</dbReference>
<keyword evidence="3 6" id="KW-1133">Transmembrane helix</keyword>
<feature type="domain" description="STAS" evidence="8">
    <location>
        <begin position="493"/>
        <end position="573"/>
    </location>
</feature>
<protein>
    <submittedName>
        <fullName evidence="9">Cyclic nucleotide-binding</fullName>
    </submittedName>
</protein>
<gene>
    <name evidence="9" type="ORF">BRPE64_ACDS14520</name>
</gene>
<evidence type="ECO:0000313" key="9">
    <source>
        <dbReference type="EMBL" id="BAN23206.1"/>
    </source>
</evidence>
<dbReference type="PROSITE" id="PS50801">
    <property type="entry name" value="STAS"/>
    <property type="match status" value="1"/>
</dbReference>
<feature type="transmembrane region" description="Helical" evidence="6">
    <location>
        <begin position="367"/>
        <end position="385"/>
    </location>
</feature>
<dbReference type="SMART" id="SM00100">
    <property type="entry name" value="cNMP"/>
    <property type="match status" value="1"/>
</dbReference>
<evidence type="ECO:0000313" key="10">
    <source>
        <dbReference type="Proteomes" id="UP000013966"/>
    </source>
</evidence>
<dbReference type="CDD" id="cd00038">
    <property type="entry name" value="CAP_ED"/>
    <property type="match status" value="1"/>
</dbReference>
<dbReference type="InterPro" id="IPR002645">
    <property type="entry name" value="STAS_dom"/>
</dbReference>
<dbReference type="InterPro" id="IPR018490">
    <property type="entry name" value="cNMP-bd_dom_sf"/>
</dbReference>
<feature type="transmembrane region" description="Helical" evidence="6">
    <location>
        <begin position="421"/>
        <end position="452"/>
    </location>
</feature>
<dbReference type="PATRIC" id="fig|758793.3.peg.1455"/>
<dbReference type="CDD" id="cd07042">
    <property type="entry name" value="STAS_SulP_like_sulfate_transporter"/>
    <property type="match status" value="1"/>
</dbReference>
<dbReference type="GO" id="GO:0016020">
    <property type="term" value="C:membrane"/>
    <property type="evidence" value="ECO:0007669"/>
    <property type="project" value="UniProtKB-SubCell"/>
</dbReference>
<reference evidence="9 10" key="1">
    <citation type="journal article" date="2013" name="Genome Announc.">
        <title>Complete Genome Sequence of Burkholderia sp. Strain RPE64, Bacterial Symbiont of the Bean Bug Riptortus pedestris.</title>
        <authorList>
            <person name="Shibata T.F."/>
            <person name="Maeda T."/>
            <person name="Nikoh N."/>
            <person name="Yamaguchi K."/>
            <person name="Oshima K."/>
            <person name="Hattori M."/>
            <person name="Nishiyama T."/>
            <person name="Hasebe M."/>
            <person name="Fukatsu T."/>
            <person name="Kikuchi Y."/>
            <person name="Shigenobu S."/>
        </authorList>
    </citation>
    <scope>NUCLEOTIDE SEQUENCE [LARGE SCALE GENOMIC DNA]</scope>
</reference>
<dbReference type="Gene3D" id="2.60.120.10">
    <property type="entry name" value="Jelly Rolls"/>
    <property type="match status" value="1"/>
</dbReference>
<evidence type="ECO:0000256" key="3">
    <source>
        <dbReference type="ARBA" id="ARBA00022989"/>
    </source>
</evidence>
<feature type="transmembrane region" description="Helical" evidence="6">
    <location>
        <begin position="391"/>
        <end position="409"/>
    </location>
</feature>
<keyword evidence="10" id="KW-1185">Reference proteome</keyword>
<dbReference type="Pfam" id="PF00027">
    <property type="entry name" value="cNMP_binding"/>
    <property type="match status" value="1"/>
</dbReference>
<dbReference type="KEGG" id="buo:BRPE64_ACDS14520"/>
<evidence type="ECO:0000256" key="4">
    <source>
        <dbReference type="ARBA" id="ARBA00023136"/>
    </source>
</evidence>
<feature type="region of interest" description="Disordered" evidence="5">
    <location>
        <begin position="1"/>
        <end position="26"/>
    </location>
</feature>
<feature type="transmembrane region" description="Helical" evidence="6">
    <location>
        <begin position="164"/>
        <end position="186"/>
    </location>
</feature>
<name>R4WW67_9BURK</name>
<feature type="transmembrane region" description="Helical" evidence="6">
    <location>
        <begin position="327"/>
        <end position="346"/>
    </location>
</feature>
<evidence type="ECO:0000256" key="6">
    <source>
        <dbReference type="SAM" id="Phobius"/>
    </source>
</evidence>
<dbReference type="SUPFAM" id="SSF52091">
    <property type="entry name" value="SpoIIaa-like"/>
    <property type="match status" value="1"/>
</dbReference>
<dbReference type="PANTHER" id="PTHR43310:SF1">
    <property type="entry name" value="SULFATE TRANSPORTER YBAR-RELATED"/>
    <property type="match status" value="1"/>
</dbReference>
<feature type="transmembrane region" description="Helical" evidence="6">
    <location>
        <begin position="296"/>
        <end position="315"/>
    </location>
</feature>
<dbReference type="PROSITE" id="PS50042">
    <property type="entry name" value="CNMP_BINDING_3"/>
    <property type="match status" value="1"/>
</dbReference>
<dbReference type="Proteomes" id="UP000013966">
    <property type="component" value="Chromosome 1"/>
</dbReference>
<dbReference type="PROSITE" id="PS00889">
    <property type="entry name" value="CNMP_BINDING_2"/>
    <property type="match status" value="1"/>
</dbReference>
<dbReference type="InterPro" id="IPR018488">
    <property type="entry name" value="cNMP-bd_CS"/>
</dbReference>
<evidence type="ECO:0000256" key="5">
    <source>
        <dbReference type="SAM" id="MobiDB-lite"/>
    </source>
</evidence>
<feature type="transmembrane region" description="Helical" evidence="6">
    <location>
        <begin position="101"/>
        <end position="121"/>
    </location>
</feature>
<feature type="transmembrane region" description="Helical" evidence="6">
    <location>
        <begin position="198"/>
        <end position="219"/>
    </location>
</feature>
<dbReference type="InterPro" id="IPR011547">
    <property type="entry name" value="SLC26A/SulP_dom"/>
</dbReference>
<dbReference type="HOGENOM" id="CLU_003182_4_2_4"/>
<dbReference type="AlphaFoldDB" id="R4WW67"/>
<feature type="transmembrane region" description="Helical" evidence="6">
    <location>
        <begin position="489"/>
        <end position="508"/>
    </location>
</feature>
<dbReference type="EMBL" id="AP013058">
    <property type="protein sequence ID" value="BAN23206.1"/>
    <property type="molecule type" value="Genomic_DNA"/>
</dbReference>
<dbReference type="InterPro" id="IPR036513">
    <property type="entry name" value="STAS_dom_sf"/>
</dbReference>
<evidence type="ECO:0000256" key="2">
    <source>
        <dbReference type="ARBA" id="ARBA00022692"/>
    </source>
</evidence>
<keyword evidence="2 6" id="KW-0812">Transmembrane</keyword>
<evidence type="ECO:0000259" key="8">
    <source>
        <dbReference type="PROSITE" id="PS50801"/>
    </source>
</evidence>
<organism evidence="9 10">
    <name type="scientific">Caballeronia insecticola</name>
    <dbReference type="NCBI Taxonomy" id="758793"/>
    <lineage>
        <taxon>Bacteria</taxon>
        <taxon>Pseudomonadati</taxon>
        <taxon>Pseudomonadota</taxon>
        <taxon>Betaproteobacteria</taxon>
        <taxon>Burkholderiales</taxon>
        <taxon>Burkholderiaceae</taxon>
        <taxon>Caballeronia</taxon>
    </lineage>
</organism>
<feature type="transmembrane region" description="Helical" evidence="6">
    <location>
        <begin position="38"/>
        <end position="61"/>
    </location>
</feature>
<feature type="domain" description="Cyclic nucleotide-binding" evidence="7">
    <location>
        <begin position="623"/>
        <end position="725"/>
    </location>
</feature>
<accession>R4WW67</accession>
<feature type="compositionally biased region" description="Low complexity" evidence="5">
    <location>
        <begin position="16"/>
        <end position="26"/>
    </location>
</feature>
<feature type="transmembrane region" description="Helical" evidence="6">
    <location>
        <begin position="67"/>
        <end position="89"/>
    </location>
</feature>
<dbReference type="PANTHER" id="PTHR43310">
    <property type="entry name" value="SULFATE TRANSPORTER YBAR-RELATED"/>
    <property type="match status" value="1"/>
</dbReference>
<comment type="subcellular location">
    <subcellularLocation>
        <location evidence="1">Membrane</location>
        <topology evidence="1">Multi-pass membrane protein</topology>
    </subcellularLocation>
</comment>
<dbReference type="InterPro" id="IPR014710">
    <property type="entry name" value="RmlC-like_jellyroll"/>
</dbReference>
<sequence length="759" mass="80323">MSENTSDDSKFHRTTPARAAASSSDPPHAAFASFGVDALAGLLTTLIALSYAAGYGAMIFSAGLSPWIAAGMPTALLSCVIVALVVSLTSSQPFMIAGPDSNGTALLAGLASALALSVHAAGGSDDAVLATVLVLIAVTSLVTGALLFALAYWKRGNAIQYIPFPVIGGFLAGTGLLLLEGALRVLTDLPVGIATPRIVMQLPWFASVPALVVGLGLLVMTRITPPSRYVIVLPSMMTLGIAIFYIGLASSGKSLEDARHMGLLFHYEPIGGARLPFALLHDAWLPALFSNAPEILAIAAVSSMTVLLNTTSIGVTTSRDIDFNREMRAAGLANLVTGLAGGLVGAQSMTRTMTNWRLGVRDRRAGVLAACFSLVVIAFFPSLMALLPKPVLVGLQIFIGAAMLIEWLINSFRRLPWHDYLLIPAIMVCIAVYGIVAGVLLGVVAACLLFVVRYGCVSCFRLEFDGRGRRSNVERTVDENRVLDAQAHALYGVALQGFLFFGTAYSILTHMRARIEAAPAAKNGSANVRFVLVDFARVHGVDASSTASFMRLRQACARANTQLVLTGLSPALKAWFAKGITDLKSPVGPHVFADLDNGLEWIETQVLNAARAANPTFAAHTGTFASTLPDTLDALRPHLETLTLAPGAYVFRQADPGDSIYFVESGRVTVALSVGDERTLRLRSFGAGTIVGEMAVYTGARRSADVVADEPTVVLRLALSTLQRLETDDPALAARMHKFVARVLAARLVVANEQIRAAQ</sequence>
<evidence type="ECO:0000259" key="7">
    <source>
        <dbReference type="PROSITE" id="PS50042"/>
    </source>
</evidence>
<dbReference type="STRING" id="758793.BRPE64_ACDS14520"/>
<dbReference type="OrthoDB" id="9769739at2"/>
<reference evidence="9 10" key="2">
    <citation type="journal article" date="2018" name="Int. J. Syst. Evol. Microbiol.">
        <title>Burkholderia insecticola sp. nov., a gut symbiotic bacterium of the bean bug Riptortus pedestris.</title>
        <authorList>
            <person name="Takeshita K."/>
            <person name="Tamaki H."/>
            <person name="Ohbayashi T."/>
            <person name="Meng X.-Y."/>
            <person name="Sone T."/>
            <person name="Mitani Y."/>
            <person name="Peeters C."/>
            <person name="Kikuchi Y."/>
            <person name="Vandamme P."/>
        </authorList>
    </citation>
    <scope>NUCLEOTIDE SEQUENCE [LARGE SCALE GENOMIC DNA]</scope>
    <source>
        <strain evidence="9">RPE64</strain>
    </source>
</reference>
<dbReference type="Pfam" id="PF01740">
    <property type="entry name" value="STAS"/>
    <property type="match status" value="1"/>
</dbReference>
<feature type="transmembrane region" description="Helical" evidence="6">
    <location>
        <begin position="127"/>
        <end position="152"/>
    </location>
</feature>